<dbReference type="SUPFAM" id="SSF54523">
    <property type="entry name" value="Pili subunits"/>
    <property type="match status" value="1"/>
</dbReference>
<evidence type="ECO:0000256" key="1">
    <source>
        <dbReference type="SAM" id="Phobius"/>
    </source>
</evidence>
<evidence type="ECO:0000259" key="2">
    <source>
        <dbReference type="Pfam" id="PF02501"/>
    </source>
</evidence>
<dbReference type="GO" id="GO:0015627">
    <property type="term" value="C:type II protein secretion system complex"/>
    <property type="evidence" value="ECO:0007669"/>
    <property type="project" value="InterPro"/>
</dbReference>
<protein>
    <submittedName>
        <fullName evidence="3">General secretion pathway protein I</fullName>
    </submittedName>
</protein>
<sequence length="115" mass="12181">MRDDAGVSLIEMVVAVLILSIAVVGLFRVFDANLRNSAGQRDRALALIVAQNRAESIALGLRDLPAVERLADRDWTVETRALTTSGGFSEVSIRVSPASGGPAALLTTYASDIAR</sequence>
<evidence type="ECO:0000313" key="3">
    <source>
        <dbReference type="EMBL" id="SIS95479.1"/>
    </source>
</evidence>
<dbReference type="Pfam" id="PF02501">
    <property type="entry name" value="T2SSI"/>
    <property type="match status" value="1"/>
</dbReference>
<name>A0A1N7NBB1_9RHOB</name>
<dbReference type="Gene3D" id="3.30.1300.30">
    <property type="entry name" value="GSPII I/J protein-like"/>
    <property type="match status" value="1"/>
</dbReference>
<dbReference type="Proteomes" id="UP000186684">
    <property type="component" value="Unassembled WGS sequence"/>
</dbReference>
<dbReference type="AlphaFoldDB" id="A0A1N7NBB1"/>
<organism evidence="3 4">
    <name type="scientific">Roseivivax lentus</name>
    <dbReference type="NCBI Taxonomy" id="633194"/>
    <lineage>
        <taxon>Bacteria</taxon>
        <taxon>Pseudomonadati</taxon>
        <taxon>Pseudomonadota</taxon>
        <taxon>Alphaproteobacteria</taxon>
        <taxon>Rhodobacterales</taxon>
        <taxon>Roseobacteraceae</taxon>
        <taxon>Roseivivax</taxon>
    </lineage>
</organism>
<dbReference type="STRING" id="633194.SAMN05421759_107149"/>
<reference evidence="4" key="1">
    <citation type="submission" date="2017-01" db="EMBL/GenBank/DDBJ databases">
        <authorList>
            <person name="Varghese N."/>
            <person name="Submissions S."/>
        </authorList>
    </citation>
    <scope>NUCLEOTIDE SEQUENCE [LARGE SCALE GENOMIC DNA]</scope>
    <source>
        <strain evidence="4">DSM 29430</strain>
    </source>
</reference>
<accession>A0A1N7NBB1</accession>
<evidence type="ECO:0000313" key="4">
    <source>
        <dbReference type="Proteomes" id="UP000186684"/>
    </source>
</evidence>
<dbReference type="NCBIfam" id="TIGR02532">
    <property type="entry name" value="IV_pilin_GFxxxE"/>
    <property type="match status" value="1"/>
</dbReference>
<dbReference type="Pfam" id="PF07963">
    <property type="entry name" value="N_methyl"/>
    <property type="match status" value="1"/>
</dbReference>
<dbReference type="RefSeq" id="WP_159441654.1">
    <property type="nucleotide sequence ID" value="NZ_FTOQ01000007.1"/>
</dbReference>
<dbReference type="InterPro" id="IPR012902">
    <property type="entry name" value="N_methyl_site"/>
</dbReference>
<dbReference type="InterPro" id="IPR045584">
    <property type="entry name" value="Pilin-like"/>
</dbReference>
<dbReference type="GO" id="GO:0015628">
    <property type="term" value="P:protein secretion by the type II secretion system"/>
    <property type="evidence" value="ECO:0007669"/>
    <property type="project" value="InterPro"/>
</dbReference>
<keyword evidence="1" id="KW-1133">Transmembrane helix</keyword>
<feature type="domain" description="Type II secretion system protein GspI C-terminal" evidence="2">
    <location>
        <begin position="41"/>
        <end position="110"/>
    </location>
</feature>
<dbReference type="PROSITE" id="PS00409">
    <property type="entry name" value="PROKAR_NTER_METHYL"/>
    <property type="match status" value="1"/>
</dbReference>
<keyword evidence="1" id="KW-0812">Transmembrane</keyword>
<dbReference type="InterPro" id="IPR003413">
    <property type="entry name" value="T2SS_GspI_C"/>
</dbReference>
<keyword evidence="1" id="KW-0472">Membrane</keyword>
<proteinExistence type="predicted"/>
<gene>
    <name evidence="3" type="ORF">SAMN05421759_107149</name>
</gene>
<dbReference type="EMBL" id="FTOQ01000007">
    <property type="protein sequence ID" value="SIS95479.1"/>
    <property type="molecule type" value="Genomic_DNA"/>
</dbReference>
<keyword evidence="4" id="KW-1185">Reference proteome</keyword>
<feature type="transmembrane region" description="Helical" evidence="1">
    <location>
        <begin position="6"/>
        <end position="27"/>
    </location>
</feature>